<evidence type="ECO:0000256" key="1">
    <source>
        <dbReference type="ARBA" id="ARBA00023015"/>
    </source>
</evidence>
<dbReference type="InterPro" id="IPR036388">
    <property type="entry name" value="WH-like_DNA-bd_sf"/>
</dbReference>
<dbReference type="RefSeq" id="WP_377762985.1">
    <property type="nucleotide sequence ID" value="NZ_JBHRXY010000016.1"/>
</dbReference>
<reference evidence="6" key="1">
    <citation type="journal article" date="2019" name="Int. J. Syst. Evol. Microbiol.">
        <title>The Global Catalogue of Microorganisms (GCM) 10K type strain sequencing project: providing services to taxonomists for standard genome sequencing and annotation.</title>
        <authorList>
            <consortium name="The Broad Institute Genomics Platform"/>
            <consortium name="The Broad Institute Genome Sequencing Center for Infectious Disease"/>
            <person name="Wu L."/>
            <person name="Ma J."/>
        </authorList>
    </citation>
    <scope>NUCLEOTIDE SEQUENCE [LARGE SCALE GENOMIC DNA]</scope>
    <source>
        <strain evidence="6">KCTC 42473</strain>
    </source>
</reference>
<dbReference type="InterPro" id="IPR000485">
    <property type="entry name" value="AsnC-type_HTH_dom"/>
</dbReference>
<dbReference type="Pfam" id="PF13412">
    <property type="entry name" value="HTH_24"/>
    <property type="match status" value="1"/>
</dbReference>
<dbReference type="CDD" id="cd00090">
    <property type="entry name" value="HTH_ARSR"/>
    <property type="match status" value="1"/>
</dbReference>
<proteinExistence type="predicted"/>
<dbReference type="SMART" id="SM00344">
    <property type="entry name" value="HTH_ASNC"/>
    <property type="match status" value="1"/>
</dbReference>
<organism evidence="5 6">
    <name type="scientific">Paracoccus angustae</name>
    <dbReference type="NCBI Taxonomy" id="1671480"/>
    <lineage>
        <taxon>Bacteria</taxon>
        <taxon>Pseudomonadati</taxon>
        <taxon>Pseudomonadota</taxon>
        <taxon>Alphaproteobacteria</taxon>
        <taxon>Rhodobacterales</taxon>
        <taxon>Paracoccaceae</taxon>
        <taxon>Paracoccus</taxon>
    </lineage>
</organism>
<dbReference type="InterPro" id="IPR019887">
    <property type="entry name" value="Tscrpt_reg_AsnC/Lrp_C"/>
</dbReference>
<name>A0ABV7U7Q7_9RHOB</name>
<protein>
    <submittedName>
        <fullName evidence="5">Lrp/AsnC family transcriptional regulator</fullName>
    </submittedName>
</protein>
<feature type="domain" description="HTH asnC-type" evidence="4">
    <location>
        <begin position="1"/>
        <end position="62"/>
    </location>
</feature>
<dbReference type="Pfam" id="PF01037">
    <property type="entry name" value="AsnC_trans_reg"/>
    <property type="match status" value="1"/>
</dbReference>
<dbReference type="SUPFAM" id="SSF54909">
    <property type="entry name" value="Dimeric alpha+beta barrel"/>
    <property type="match status" value="1"/>
</dbReference>
<comment type="caution">
    <text evidence="5">The sequence shown here is derived from an EMBL/GenBank/DDBJ whole genome shotgun (WGS) entry which is preliminary data.</text>
</comment>
<keyword evidence="6" id="KW-1185">Reference proteome</keyword>
<dbReference type="SUPFAM" id="SSF46785">
    <property type="entry name" value="Winged helix' DNA-binding domain"/>
    <property type="match status" value="1"/>
</dbReference>
<dbReference type="InterPro" id="IPR036390">
    <property type="entry name" value="WH_DNA-bd_sf"/>
</dbReference>
<dbReference type="PRINTS" id="PR00033">
    <property type="entry name" value="HTHASNC"/>
</dbReference>
<evidence type="ECO:0000259" key="4">
    <source>
        <dbReference type="PROSITE" id="PS50956"/>
    </source>
</evidence>
<evidence type="ECO:0000313" key="5">
    <source>
        <dbReference type="EMBL" id="MFC3630917.1"/>
    </source>
</evidence>
<accession>A0ABV7U7Q7</accession>
<sequence>MDQIDLDLLATLEADARLSFAELAERHGLSKTPVWKRVKAMEEAGAIRGYAAQLDAAALGFGIEAFVQVTLQSDAAERFEAVVMAHPAVRRCHATTGAGDYLLHVLCRDIAMMDRLLRREIARMPGVVRTETIVSTRTVKDRHSLASAAKALGKG</sequence>
<evidence type="ECO:0000313" key="6">
    <source>
        <dbReference type="Proteomes" id="UP001595539"/>
    </source>
</evidence>
<dbReference type="InterPro" id="IPR019888">
    <property type="entry name" value="Tscrpt_reg_AsnC-like"/>
</dbReference>
<evidence type="ECO:0000256" key="3">
    <source>
        <dbReference type="ARBA" id="ARBA00023163"/>
    </source>
</evidence>
<dbReference type="InterPro" id="IPR011991">
    <property type="entry name" value="ArsR-like_HTH"/>
</dbReference>
<dbReference type="Gene3D" id="1.10.10.10">
    <property type="entry name" value="Winged helix-like DNA-binding domain superfamily/Winged helix DNA-binding domain"/>
    <property type="match status" value="1"/>
</dbReference>
<keyword evidence="1" id="KW-0805">Transcription regulation</keyword>
<dbReference type="Proteomes" id="UP001595539">
    <property type="component" value="Unassembled WGS sequence"/>
</dbReference>
<gene>
    <name evidence="5" type="ORF">ACFOM8_15850</name>
</gene>
<dbReference type="Gene3D" id="3.30.70.920">
    <property type="match status" value="1"/>
</dbReference>
<dbReference type="PROSITE" id="PS50956">
    <property type="entry name" value="HTH_ASNC_2"/>
    <property type="match status" value="1"/>
</dbReference>
<dbReference type="EMBL" id="JBHRXY010000016">
    <property type="protein sequence ID" value="MFC3630917.1"/>
    <property type="molecule type" value="Genomic_DNA"/>
</dbReference>
<dbReference type="InterPro" id="IPR011008">
    <property type="entry name" value="Dimeric_a/b-barrel"/>
</dbReference>
<keyword evidence="3" id="KW-0804">Transcription</keyword>
<evidence type="ECO:0000256" key="2">
    <source>
        <dbReference type="ARBA" id="ARBA00023125"/>
    </source>
</evidence>
<dbReference type="PANTHER" id="PTHR30154">
    <property type="entry name" value="LEUCINE-RESPONSIVE REGULATORY PROTEIN"/>
    <property type="match status" value="1"/>
</dbReference>
<keyword evidence="2" id="KW-0238">DNA-binding</keyword>
<dbReference type="PANTHER" id="PTHR30154:SF34">
    <property type="entry name" value="TRANSCRIPTIONAL REGULATOR AZLB"/>
    <property type="match status" value="1"/>
</dbReference>